<sequence>VAVEIDKETGRLSCFNSGTSSCGDFVEIITEDINDEELFRTIGQNI</sequence>
<feature type="non-terminal residue" evidence="1">
    <location>
        <position position="1"/>
    </location>
</feature>
<evidence type="ECO:0000313" key="3">
    <source>
        <dbReference type="Proteomes" id="UP000681967"/>
    </source>
</evidence>
<evidence type="ECO:0000313" key="2">
    <source>
        <dbReference type="EMBL" id="CAF4472931.1"/>
    </source>
</evidence>
<reference evidence="1" key="1">
    <citation type="submission" date="2021-02" db="EMBL/GenBank/DDBJ databases">
        <authorList>
            <person name="Nowell W R."/>
        </authorList>
    </citation>
    <scope>NUCLEOTIDE SEQUENCE</scope>
</reference>
<organism evidence="1 3">
    <name type="scientific">Rotaria magnacalcarata</name>
    <dbReference type="NCBI Taxonomy" id="392030"/>
    <lineage>
        <taxon>Eukaryota</taxon>
        <taxon>Metazoa</taxon>
        <taxon>Spiralia</taxon>
        <taxon>Gnathifera</taxon>
        <taxon>Rotifera</taxon>
        <taxon>Eurotatoria</taxon>
        <taxon>Bdelloidea</taxon>
        <taxon>Philodinida</taxon>
        <taxon>Philodinidae</taxon>
        <taxon>Rotaria</taxon>
    </lineage>
</organism>
<dbReference type="EMBL" id="CAJOBJ010074059">
    <property type="protein sequence ID" value="CAF4472931.1"/>
    <property type="molecule type" value="Genomic_DNA"/>
</dbReference>
<dbReference type="EMBL" id="CAJOBH010044317">
    <property type="protein sequence ID" value="CAF4346048.1"/>
    <property type="molecule type" value="Genomic_DNA"/>
</dbReference>
<comment type="caution">
    <text evidence="1">The sequence shown here is derived from an EMBL/GenBank/DDBJ whole genome shotgun (WGS) entry which is preliminary data.</text>
</comment>
<protein>
    <submittedName>
        <fullName evidence="1">Uncharacterized protein</fullName>
    </submittedName>
</protein>
<name>A0A8S2UIZ8_9BILA</name>
<evidence type="ECO:0000313" key="1">
    <source>
        <dbReference type="EMBL" id="CAF4346048.1"/>
    </source>
</evidence>
<dbReference type="AlphaFoldDB" id="A0A8S2UIZ8"/>
<dbReference type="Proteomes" id="UP000681967">
    <property type="component" value="Unassembled WGS sequence"/>
</dbReference>
<accession>A0A8S2UIZ8</accession>
<gene>
    <name evidence="1" type="ORF">BYL167_LOCUS29304</name>
    <name evidence="2" type="ORF">GIL414_LOCUS33433</name>
</gene>
<dbReference type="Proteomes" id="UP000681720">
    <property type="component" value="Unassembled WGS sequence"/>
</dbReference>
<proteinExistence type="predicted"/>